<proteinExistence type="predicted"/>
<name>A0A7C5LF97_CALS0</name>
<gene>
    <name evidence="2" type="ORF">ENM11_08770</name>
</gene>
<feature type="domain" description="SCP2" evidence="1">
    <location>
        <begin position="26"/>
        <end position="127"/>
    </location>
</feature>
<dbReference type="EMBL" id="DRWN01000070">
    <property type="protein sequence ID" value="HHK69216.1"/>
    <property type="molecule type" value="Genomic_DNA"/>
</dbReference>
<protein>
    <recommendedName>
        <fullName evidence="1">SCP2 domain-containing protein</fullName>
    </recommendedName>
</protein>
<dbReference type="InterPro" id="IPR003033">
    <property type="entry name" value="SCP2_sterol-bd_dom"/>
</dbReference>
<organism evidence="2">
    <name type="scientific">Caldiarchaeum subterraneum</name>
    <dbReference type="NCBI Taxonomy" id="311458"/>
    <lineage>
        <taxon>Archaea</taxon>
        <taxon>Nitrososphaerota</taxon>
        <taxon>Candidatus Caldarchaeales</taxon>
        <taxon>Candidatus Caldarchaeaceae</taxon>
        <taxon>Candidatus Caldarchaeum</taxon>
    </lineage>
</organism>
<accession>A0A7C5LF97</accession>
<dbReference type="Pfam" id="PF02036">
    <property type="entry name" value="SCP2"/>
    <property type="match status" value="1"/>
</dbReference>
<evidence type="ECO:0000259" key="1">
    <source>
        <dbReference type="Pfam" id="PF02036"/>
    </source>
</evidence>
<comment type="caution">
    <text evidence="2">The sequence shown here is derived from an EMBL/GenBank/DDBJ whole genome shotgun (WGS) entry which is preliminary data.</text>
</comment>
<dbReference type="SUPFAM" id="SSF55718">
    <property type="entry name" value="SCP-like"/>
    <property type="match status" value="1"/>
</dbReference>
<reference evidence="2" key="1">
    <citation type="journal article" date="2020" name="mSystems">
        <title>Genome- and Community-Level Interaction Insights into Carbon Utilization and Element Cycling Functions of Hydrothermarchaeota in Hydrothermal Sediment.</title>
        <authorList>
            <person name="Zhou Z."/>
            <person name="Liu Y."/>
            <person name="Xu W."/>
            <person name="Pan J."/>
            <person name="Luo Z.H."/>
            <person name="Li M."/>
        </authorList>
    </citation>
    <scope>NUCLEOTIDE SEQUENCE [LARGE SCALE GENOMIC DNA]</scope>
    <source>
        <strain evidence="2">SpSt-1056</strain>
    </source>
</reference>
<dbReference type="InterPro" id="IPR036527">
    <property type="entry name" value="SCP2_sterol-bd_dom_sf"/>
</dbReference>
<dbReference type="AlphaFoldDB" id="A0A7C5LF97"/>
<sequence>MSSQERKYVFGSREWFECFVEVLNNDKEYNTAAKDWEDPITLLVTNLPPAVREFFKSEQTGAWLDLYHGKCRAFELVKSAEEKQAPIIIAGSYENMKKVALGKLNPTVAVMTGQLKVKGNLAKLLANAAASSAFVNALKKVPTEFLA</sequence>
<dbReference type="Gene3D" id="3.30.1050.10">
    <property type="entry name" value="SCP2 sterol-binding domain"/>
    <property type="match status" value="1"/>
</dbReference>
<evidence type="ECO:0000313" key="2">
    <source>
        <dbReference type="EMBL" id="HHK69216.1"/>
    </source>
</evidence>